<name>A0A9P0D5P6_9CUCU</name>
<dbReference type="GO" id="GO:0022857">
    <property type="term" value="F:transmembrane transporter activity"/>
    <property type="evidence" value="ECO:0007669"/>
    <property type="project" value="InterPro"/>
</dbReference>
<sequence length="850" mass="97494">MDIFCTQILGGYLSVKFGGAKVYGAGIASTAFFTLLTPWVAKTNIYLLIALRTAEGIFEGVNYPSILMIWANWAPPLEISRLSTIAMSGTYVGTVVAMPVSSILATAFGWETQKMSSRGRQMVEMVLDQASSTSNHVIARDRDVYDIAKNNVNGMELENSIHVEYQSVDALEKVEHESVEITENVYEPFQDSGYEYIPSEEENNSRNNMSIVETSDEEGRNQQLVDEEHGLVEGRKRSRKSKGQGDPANWKRAKNSSARLKGDAYIGFKRDASGKYKQIVEKEKRKLGQRCDGHTRTASRGPRQKFECTALSEEERKSIFNHFWSLNSWEAKKVLVSTLVSYTKPKCRRKSTLPEESRKQIGFQYHLITVGETEKLKRLVCKKMFLATLGIKEKTVRLWRLENGTCSTKEQNKEAPPPMQECSKNVREFLDSLPRVESHYCRASSKKLYLEPIWNSYRHLYRELLHNCEVNQKRSCSWRTFLKTFRSMNLEIHTPKMDQCNSCLMYKNVNLRTSVYEKHIKRKDEARKEKTKDKQSAAEKNTYVYTVDLQAVLVCPRLLASAIYYKTKLKVHNLTFYNMKNKDVTCYLWHESSGGLESDVFTSIMVKFLKNEIQTHQPSRVVLWSDGCCYQNRNTKLSNGFLELATAENVTIEQKYLEVGHTQMEVDSIHSAIERKLRKGREICVPADYVHIIKSARQNPSPYKVIQLTYRDFDKRPEGLYISLRPGSKKGDPCVTDICALQHKPEGIKNYKFNFDETWQEIPRRPKRNSSKSVPPYSPLYNAPCPIELTKFIHLQELKSLISDDYHEFYNKLSHNCGSDECTHIRAIAKPKEGPSVIGNQSEDGESCSL</sequence>
<dbReference type="OrthoDB" id="7367179at2759"/>
<dbReference type="SUPFAM" id="SSF103473">
    <property type="entry name" value="MFS general substrate transporter"/>
    <property type="match status" value="1"/>
</dbReference>
<feature type="domain" description="DUF7869" evidence="2">
    <location>
        <begin position="567"/>
        <end position="702"/>
    </location>
</feature>
<gene>
    <name evidence="3" type="ORF">PSYICH_LOCUS11615</name>
</gene>
<dbReference type="InterPro" id="IPR057191">
    <property type="entry name" value="DUF7869"/>
</dbReference>
<dbReference type="Gene3D" id="1.20.1250.20">
    <property type="entry name" value="MFS general substrate transporter like domains"/>
    <property type="match status" value="1"/>
</dbReference>
<accession>A0A9P0D5P6</accession>
<dbReference type="EMBL" id="OV651817">
    <property type="protein sequence ID" value="CAH1110336.1"/>
    <property type="molecule type" value="Genomic_DNA"/>
</dbReference>
<reference evidence="3" key="1">
    <citation type="submission" date="2022-01" db="EMBL/GenBank/DDBJ databases">
        <authorList>
            <person name="King R."/>
        </authorList>
    </citation>
    <scope>NUCLEOTIDE SEQUENCE</scope>
</reference>
<feature type="compositionally biased region" description="Basic and acidic residues" evidence="1">
    <location>
        <begin position="226"/>
        <end position="235"/>
    </location>
</feature>
<dbReference type="InterPro" id="IPR036259">
    <property type="entry name" value="MFS_trans_sf"/>
</dbReference>
<organism evidence="3 4">
    <name type="scientific">Psylliodes chrysocephalus</name>
    <dbReference type="NCBI Taxonomy" id="3402493"/>
    <lineage>
        <taxon>Eukaryota</taxon>
        <taxon>Metazoa</taxon>
        <taxon>Ecdysozoa</taxon>
        <taxon>Arthropoda</taxon>
        <taxon>Hexapoda</taxon>
        <taxon>Insecta</taxon>
        <taxon>Pterygota</taxon>
        <taxon>Neoptera</taxon>
        <taxon>Endopterygota</taxon>
        <taxon>Coleoptera</taxon>
        <taxon>Polyphaga</taxon>
        <taxon>Cucujiformia</taxon>
        <taxon>Chrysomeloidea</taxon>
        <taxon>Chrysomelidae</taxon>
        <taxon>Galerucinae</taxon>
        <taxon>Alticini</taxon>
        <taxon>Psylliodes</taxon>
    </lineage>
</organism>
<dbReference type="PANTHER" id="PTHR10773:SF19">
    <property type="match status" value="1"/>
</dbReference>
<feature type="region of interest" description="Disordered" evidence="1">
    <location>
        <begin position="212"/>
        <end position="256"/>
    </location>
</feature>
<dbReference type="Pfam" id="PF07690">
    <property type="entry name" value="MFS_1"/>
    <property type="match status" value="1"/>
</dbReference>
<dbReference type="Proteomes" id="UP001153636">
    <property type="component" value="Chromosome 5"/>
</dbReference>
<evidence type="ECO:0000313" key="4">
    <source>
        <dbReference type="Proteomes" id="UP001153636"/>
    </source>
</evidence>
<protein>
    <recommendedName>
        <fullName evidence="2">DUF7869 domain-containing protein</fullName>
    </recommendedName>
</protein>
<proteinExistence type="predicted"/>
<evidence type="ECO:0000313" key="3">
    <source>
        <dbReference type="EMBL" id="CAH1110336.1"/>
    </source>
</evidence>
<dbReference type="PANTHER" id="PTHR10773">
    <property type="entry name" value="DNA-DIRECTED RNA POLYMERASES I, II, AND III SUBUNIT RPABC2"/>
    <property type="match status" value="1"/>
</dbReference>
<dbReference type="Pfam" id="PF25273">
    <property type="entry name" value="DUF7869"/>
    <property type="match status" value="1"/>
</dbReference>
<keyword evidence="4" id="KW-1185">Reference proteome</keyword>
<dbReference type="InterPro" id="IPR011701">
    <property type="entry name" value="MFS"/>
</dbReference>
<evidence type="ECO:0000259" key="2">
    <source>
        <dbReference type="Pfam" id="PF25273"/>
    </source>
</evidence>
<dbReference type="AlphaFoldDB" id="A0A9P0D5P6"/>
<evidence type="ECO:0000256" key="1">
    <source>
        <dbReference type="SAM" id="MobiDB-lite"/>
    </source>
</evidence>